<evidence type="ECO:0000256" key="1">
    <source>
        <dbReference type="ARBA" id="ARBA00010941"/>
    </source>
</evidence>
<reference evidence="8" key="1">
    <citation type="journal article" date="2013" name="Science">
        <title>Gene transfer from bacteria and archaea facilitated evolution of an extremophilic eukaryote.</title>
        <authorList>
            <person name="Schonknecht G."/>
            <person name="Chen W.H."/>
            <person name="Ternes C.M."/>
            <person name="Barbier G.G."/>
            <person name="Shrestha R.P."/>
            <person name="Stanke M."/>
            <person name="Brautigam A."/>
            <person name="Baker B.J."/>
            <person name="Banfield J.F."/>
            <person name="Garavito R.M."/>
            <person name="Carr K."/>
            <person name="Wilkerson C."/>
            <person name="Rensing S.A."/>
            <person name="Gagneul D."/>
            <person name="Dickenson N.E."/>
            <person name="Oesterhelt C."/>
            <person name="Lercher M.J."/>
            <person name="Weber A.P."/>
        </authorList>
    </citation>
    <scope>NUCLEOTIDE SEQUENCE [LARGE SCALE GENOMIC DNA]</scope>
    <source>
        <strain evidence="8">074W</strain>
    </source>
</reference>
<dbReference type="RefSeq" id="XP_005707024.1">
    <property type="nucleotide sequence ID" value="XM_005706967.1"/>
</dbReference>
<proteinExistence type="inferred from homology"/>
<dbReference type="Pfam" id="PF00316">
    <property type="entry name" value="FBPase"/>
    <property type="match status" value="1"/>
</dbReference>
<dbReference type="GO" id="GO:0005829">
    <property type="term" value="C:cytosol"/>
    <property type="evidence" value="ECO:0007669"/>
    <property type="project" value="TreeGrafter"/>
</dbReference>
<dbReference type="SUPFAM" id="SSF56655">
    <property type="entry name" value="Carbohydrate phosphatase"/>
    <property type="match status" value="1"/>
</dbReference>
<dbReference type="InterPro" id="IPR033391">
    <property type="entry name" value="FBPase_N"/>
</dbReference>
<feature type="domain" description="Fructose-1-6-bisphosphatase class I N-terminal" evidence="5">
    <location>
        <begin position="93"/>
        <end position="208"/>
    </location>
</feature>
<evidence type="ECO:0000259" key="5">
    <source>
        <dbReference type="Pfam" id="PF00316"/>
    </source>
</evidence>
<dbReference type="OrthoDB" id="322at2759"/>
<gene>
    <name evidence="7" type="ORF">Gasu_21770</name>
</gene>
<dbReference type="STRING" id="130081.M2Y3V6"/>
<name>M2Y3V6_GALSU</name>
<dbReference type="eggNOG" id="KOG1458">
    <property type="taxonomic scope" value="Eukaryota"/>
</dbReference>
<dbReference type="EMBL" id="KB454499">
    <property type="protein sequence ID" value="EME30504.1"/>
    <property type="molecule type" value="Genomic_DNA"/>
</dbReference>
<keyword evidence="3" id="KW-0119">Carbohydrate metabolism</keyword>
<dbReference type="PANTHER" id="PTHR11556">
    <property type="entry name" value="FRUCTOSE-1,6-BISPHOSPHATASE-RELATED"/>
    <property type="match status" value="1"/>
</dbReference>
<dbReference type="GeneID" id="17089229"/>
<accession>M2Y3V6</accession>
<comment type="similarity">
    <text evidence="1">Belongs to the FBPase class 1 family.</text>
</comment>
<evidence type="ECO:0000313" key="8">
    <source>
        <dbReference type="Proteomes" id="UP000030680"/>
    </source>
</evidence>
<evidence type="ECO:0000256" key="2">
    <source>
        <dbReference type="ARBA" id="ARBA00022801"/>
    </source>
</evidence>
<evidence type="ECO:0000256" key="4">
    <source>
        <dbReference type="ARBA" id="ARBA00024331"/>
    </source>
</evidence>
<dbReference type="Gene3D" id="3.30.540.10">
    <property type="entry name" value="Fructose-1,6-Bisphosphatase, subunit A, domain 1"/>
    <property type="match status" value="1"/>
</dbReference>
<dbReference type="GO" id="GO:0042132">
    <property type="term" value="F:fructose 1,6-bisphosphate 1-phosphatase activity"/>
    <property type="evidence" value="ECO:0007669"/>
    <property type="project" value="TreeGrafter"/>
</dbReference>
<dbReference type="AlphaFoldDB" id="M2Y3V6"/>
<feature type="domain" description="Fructose-1-6-bisphosphatase class 1 C-terminal" evidence="6">
    <location>
        <begin position="242"/>
        <end position="327"/>
    </location>
</feature>
<evidence type="ECO:0000256" key="3">
    <source>
        <dbReference type="ARBA" id="ARBA00023277"/>
    </source>
</evidence>
<dbReference type="Gene3D" id="3.40.190.80">
    <property type="match status" value="1"/>
</dbReference>
<keyword evidence="8" id="KW-1185">Reference proteome</keyword>
<sequence length="333" mass="37112">MQTTGEPQWVNSPPQSPIADSKTLSALEKAGVVFSAHVRQSFRLHPSDFTGELIRLLDDLSTETHSISALVNEGSEHIQYGYVGNSLNAEFVTQQLYHALSHDGYACVFLFKDHPKPYTCPSNMPHGDYVICLSPLEYDLLCPQQSICGTIFSVYERKSPTGLPGRSIDLQQCAKEQIAAGYCLYSSTTTFFYTMGNGVYEFLLHPVAKQYFQSPSYRLQVPQTETLWGERSYIRNCEGFAREVASHVLQENEKTFHTGSLIGDFDSVLRMGGVLLARNVHFLCEAAPLAYIMEQANGQAVTSLGKRILDIEVGNDPHKKIDIVMGNFSIHKV</sequence>
<keyword evidence="2" id="KW-0378">Hydrolase</keyword>
<dbReference type="KEGG" id="gsl:Gasu_21770"/>
<protein>
    <submittedName>
        <fullName evidence="7">Inositol phosphatase/fructose-16-bisphosphatase</fullName>
    </submittedName>
</protein>
<evidence type="ECO:0000313" key="7">
    <source>
        <dbReference type="EMBL" id="EME30504.1"/>
    </source>
</evidence>
<dbReference type="Proteomes" id="UP000030680">
    <property type="component" value="Unassembled WGS sequence"/>
</dbReference>
<dbReference type="OMA" id="HLLCEAA"/>
<dbReference type="GO" id="GO:0030388">
    <property type="term" value="P:fructose 1,6-bisphosphate metabolic process"/>
    <property type="evidence" value="ECO:0007669"/>
    <property type="project" value="TreeGrafter"/>
</dbReference>
<dbReference type="PANTHER" id="PTHR11556:SF35">
    <property type="entry name" value="SEDOHEPTULOSE-1,7-BISPHOSPHATASE, CHLOROPLASTIC"/>
    <property type="match status" value="1"/>
</dbReference>
<organism evidence="7 8">
    <name type="scientific">Galdieria sulphuraria</name>
    <name type="common">Red alga</name>
    <dbReference type="NCBI Taxonomy" id="130081"/>
    <lineage>
        <taxon>Eukaryota</taxon>
        <taxon>Rhodophyta</taxon>
        <taxon>Bangiophyceae</taxon>
        <taxon>Galdieriales</taxon>
        <taxon>Galdieriaceae</taxon>
        <taxon>Galdieria</taxon>
    </lineage>
</organism>
<dbReference type="Gramene" id="EME30504">
    <property type="protein sequence ID" value="EME30504"/>
    <property type="gene ID" value="Gasu_21770"/>
</dbReference>
<dbReference type="InterPro" id="IPR000146">
    <property type="entry name" value="FBPase_class-1"/>
</dbReference>
<dbReference type="GO" id="GO:0006094">
    <property type="term" value="P:gluconeogenesis"/>
    <property type="evidence" value="ECO:0007669"/>
    <property type="project" value="TreeGrafter"/>
</dbReference>
<dbReference type="GO" id="GO:0006002">
    <property type="term" value="P:fructose 6-phosphate metabolic process"/>
    <property type="evidence" value="ECO:0007669"/>
    <property type="project" value="TreeGrafter"/>
</dbReference>
<dbReference type="GO" id="GO:0006000">
    <property type="term" value="P:fructose metabolic process"/>
    <property type="evidence" value="ECO:0007669"/>
    <property type="project" value="TreeGrafter"/>
</dbReference>
<comment type="pathway">
    <text evidence="4">Carbohydrate biosynthesis.</text>
</comment>
<dbReference type="GO" id="GO:0005986">
    <property type="term" value="P:sucrose biosynthetic process"/>
    <property type="evidence" value="ECO:0007669"/>
    <property type="project" value="TreeGrafter"/>
</dbReference>
<dbReference type="InterPro" id="IPR044015">
    <property type="entry name" value="FBPase_C_dom"/>
</dbReference>
<evidence type="ECO:0000259" key="6">
    <source>
        <dbReference type="Pfam" id="PF18913"/>
    </source>
</evidence>
<dbReference type="Pfam" id="PF18913">
    <property type="entry name" value="FBPase_C"/>
    <property type="match status" value="1"/>
</dbReference>